<dbReference type="PRINTS" id="PR00411">
    <property type="entry name" value="PNDRDTASEI"/>
</dbReference>
<dbReference type="InterPro" id="IPR036188">
    <property type="entry name" value="FAD/NAD-bd_sf"/>
</dbReference>
<dbReference type="InterPro" id="IPR057661">
    <property type="entry name" value="RsdA/BaiN/AoA(So)_Rossmann"/>
</dbReference>
<gene>
    <name evidence="6" type="ORF">H8792_011435</name>
</gene>
<comment type="caution">
    <text evidence="6">The sequence shown here is derived from an EMBL/GenBank/DDBJ whole genome shotgun (WGS) entry which is preliminary data.</text>
</comment>
<keyword evidence="3" id="KW-0274">FAD</keyword>
<dbReference type="InterPro" id="IPR055178">
    <property type="entry name" value="RsdA/BaiN/AoA(So)-like_dom"/>
</dbReference>
<name>A0ABS0BYU4_9GAMM</name>
<protein>
    <submittedName>
        <fullName evidence="6">NAD(P)/FAD-dependent oxidoreductase</fullName>
    </submittedName>
</protein>
<dbReference type="EMBL" id="JACBGI020000034">
    <property type="protein sequence ID" value="MBF6058957.1"/>
    <property type="molecule type" value="Genomic_DNA"/>
</dbReference>
<evidence type="ECO:0000259" key="4">
    <source>
        <dbReference type="Pfam" id="PF03486"/>
    </source>
</evidence>
<dbReference type="Pfam" id="PF03486">
    <property type="entry name" value="HI0933_like"/>
    <property type="match status" value="1"/>
</dbReference>
<dbReference type="Gene3D" id="3.50.50.60">
    <property type="entry name" value="FAD/NAD(P)-binding domain"/>
    <property type="match status" value="1"/>
</dbReference>
<dbReference type="Gene3D" id="1.10.8.260">
    <property type="entry name" value="HI0933 insert domain-like"/>
    <property type="match status" value="1"/>
</dbReference>
<dbReference type="SUPFAM" id="SSF160996">
    <property type="entry name" value="HI0933 insert domain-like"/>
    <property type="match status" value="1"/>
</dbReference>
<evidence type="ECO:0000313" key="6">
    <source>
        <dbReference type="EMBL" id="MBF6058957.1"/>
    </source>
</evidence>
<dbReference type="InterPro" id="IPR004792">
    <property type="entry name" value="BaiN-like"/>
</dbReference>
<evidence type="ECO:0000256" key="1">
    <source>
        <dbReference type="ARBA" id="ARBA00001974"/>
    </source>
</evidence>
<evidence type="ECO:0000259" key="5">
    <source>
        <dbReference type="Pfam" id="PF22780"/>
    </source>
</evidence>
<dbReference type="NCBIfam" id="TIGR00275">
    <property type="entry name" value="aminoacetone oxidase family FAD-binding enzyme"/>
    <property type="match status" value="1"/>
</dbReference>
<dbReference type="Pfam" id="PF22780">
    <property type="entry name" value="HI0933_like_1st"/>
    <property type="match status" value="1"/>
</dbReference>
<accession>A0ABS0BYU4</accession>
<dbReference type="InterPro" id="IPR023166">
    <property type="entry name" value="BaiN-like_dom_sf"/>
</dbReference>
<organism evidence="6 7">
    <name type="scientific">Thiomicrorhabdus heinhorstiae</name>
    <dbReference type="NCBI Taxonomy" id="2748010"/>
    <lineage>
        <taxon>Bacteria</taxon>
        <taxon>Pseudomonadati</taxon>
        <taxon>Pseudomonadota</taxon>
        <taxon>Gammaproteobacteria</taxon>
        <taxon>Thiotrichales</taxon>
        <taxon>Piscirickettsiaceae</taxon>
        <taxon>Thiomicrorhabdus</taxon>
    </lineage>
</organism>
<dbReference type="PANTHER" id="PTHR42887">
    <property type="entry name" value="OS12G0638800 PROTEIN"/>
    <property type="match status" value="1"/>
</dbReference>
<keyword evidence="7" id="KW-1185">Reference proteome</keyword>
<proteinExistence type="predicted"/>
<feature type="domain" description="RsdA/BaiN/AoA(So)-like Rossmann fold-like" evidence="4">
    <location>
        <begin position="18"/>
        <end position="402"/>
    </location>
</feature>
<evidence type="ECO:0000256" key="2">
    <source>
        <dbReference type="ARBA" id="ARBA00022630"/>
    </source>
</evidence>
<comment type="cofactor">
    <cofactor evidence="1">
        <name>FAD</name>
        <dbReference type="ChEBI" id="CHEBI:57692"/>
    </cofactor>
</comment>
<reference evidence="6 7" key="2">
    <citation type="submission" date="2020-11" db="EMBL/GenBank/DDBJ databases">
        <title>Sulfur oxidizing isolate from Hospital Hole Sinkhole.</title>
        <authorList>
            <person name="Scott K.M."/>
        </authorList>
    </citation>
    <scope>NUCLEOTIDE SEQUENCE [LARGE SCALE GENOMIC DNA]</scope>
    <source>
        <strain evidence="6 7">HH1</strain>
    </source>
</reference>
<feature type="domain" description="RsdA/BaiN/AoA(So)-like insert" evidence="5">
    <location>
        <begin position="202"/>
        <end position="349"/>
    </location>
</feature>
<dbReference type="RefSeq" id="WP_185979102.1">
    <property type="nucleotide sequence ID" value="NZ_JACBGI020000034.1"/>
</dbReference>
<reference evidence="6 7" key="1">
    <citation type="submission" date="2020-06" db="EMBL/GenBank/DDBJ databases">
        <authorList>
            <person name="Scott K."/>
        </authorList>
    </citation>
    <scope>NUCLEOTIDE SEQUENCE [LARGE SCALE GENOMIC DNA]</scope>
    <source>
        <strain evidence="6 7">HH1</strain>
    </source>
</reference>
<sequence>MKEEKQASTDHFAAETWDVIIVGAGAAGLMCSATAGYRGKRVLVIDHAPKAAAKIRISGGGKCNFTNVNAAPENYVCSNPHFVKSALSRYPSREFIDLVDRHGLEYEERELGKLFCSNRASDLIQILRTECDWAQVEFALKTEIEKVISQEGEGFRLRTSQGDMRCRKLVIASGALSFAKLKASDFGYRIARQFGLNVIATRPGLVPLNFSGKWLQRFSDLAGLSLDVRVSCRERSFQEAMLFTHQGLSGPAILQISNYWRHGDSIEIDLLPNLDVLSELKAIRQQNSNFHHWLNTFWPKRFTQMWLNLYPAPARLSNAGDEALETLAEQLQRWSLYPSEDGGYDKAEVTLGGVDTNEISSKTFESKRCANLYFIGEVLDVTGQLGGYNFQWAWASAVACGNAL</sequence>
<evidence type="ECO:0000256" key="3">
    <source>
        <dbReference type="ARBA" id="ARBA00022827"/>
    </source>
</evidence>
<evidence type="ECO:0000313" key="7">
    <source>
        <dbReference type="Proteomes" id="UP001193680"/>
    </source>
</evidence>
<keyword evidence="2" id="KW-0285">Flavoprotein</keyword>
<dbReference type="PANTHER" id="PTHR42887:SF2">
    <property type="entry name" value="OS12G0638800 PROTEIN"/>
    <property type="match status" value="1"/>
</dbReference>
<dbReference type="Proteomes" id="UP001193680">
    <property type="component" value="Unassembled WGS sequence"/>
</dbReference>
<dbReference type="Gene3D" id="2.40.30.10">
    <property type="entry name" value="Translation factors"/>
    <property type="match status" value="1"/>
</dbReference>
<dbReference type="SUPFAM" id="SSF51905">
    <property type="entry name" value="FAD/NAD(P)-binding domain"/>
    <property type="match status" value="1"/>
</dbReference>